<feature type="signal peptide" evidence="4">
    <location>
        <begin position="1"/>
        <end position="23"/>
    </location>
</feature>
<evidence type="ECO:0000313" key="6">
    <source>
        <dbReference type="RefSeq" id="XP_017769116.1"/>
    </source>
</evidence>
<dbReference type="Proteomes" id="UP000695000">
    <property type="component" value="Unplaced"/>
</dbReference>
<evidence type="ECO:0000256" key="1">
    <source>
        <dbReference type="ARBA" id="ARBA00022614"/>
    </source>
</evidence>
<dbReference type="InterPro" id="IPR003591">
    <property type="entry name" value="Leu-rich_rpt_typical-subtyp"/>
</dbReference>
<dbReference type="GeneID" id="108557190"/>
<evidence type="ECO:0000256" key="3">
    <source>
        <dbReference type="SAM" id="Coils"/>
    </source>
</evidence>
<evidence type="ECO:0000256" key="4">
    <source>
        <dbReference type="SAM" id="SignalP"/>
    </source>
</evidence>
<dbReference type="SMART" id="SM00365">
    <property type="entry name" value="LRR_SD22"/>
    <property type="match status" value="6"/>
</dbReference>
<sequence>MVLAHLVLIMSPLLLSLLGLSMGVHQNCAVWREISPCTCKTENHTKVVIICEKMQSFAEIIALLQNRFSPMVHITLKINDSKLEDLSSRSFKEMNMTIENLQLTFNELSELNPYTFAGLTHVTYLCLSDNMIPYMPIEVFEMMPNVKSLDIGRLKLKNVREESLKSFAMLETLVLAGNMIYRIDTHSFPETVVRLHLGRNSIKDLNGTLRHLNDLKWLFINSNDLVSLDDQLPKNGVDLRMLFASNNRIQKLPQELKTMPYIKMLFFQHNQLTSLDGILSKSRCLESVHLENNRISKLLRDDFLENERLKELELQFNYITSLNGSLLPLRNLYSLNLTHNLLGEFSWQEIRGLHNLKTLDVSYNKIRYLSGSMPNLIESEISLTTLKLDHNELHSLNGVLAGLRSLLRLDLSFNSITRISPDDLIGLDRLTLLDMSHNKLTTLEETSKTFLPSLEELIASHNYLTVLDKDFHGLPVLCWAYLSNNQIVSLGKDLVSKTHCRVRDGVHEDNWGVLHIDLEENPILCDSGFSEISSAMEVNHTKITGTTHCPQEEPVATRDTIYHVYEATTTSPLYNSLPDLRGYARPEQQYVHIQDQVRHNHGLKTFQQNFDGVHVRLGHDSQPIPKDQLSGGDQLTPRARSNLAVTELPLNDQPIYTNVDPVIQEQQISQLATEIEQLRTRLQELTSENQRLTRNLHDIRPPQKFSTLLLSTTKAPTDESNER</sequence>
<dbReference type="RefSeq" id="XP_017769116.1">
    <property type="nucleotide sequence ID" value="XM_017913627.1"/>
</dbReference>
<dbReference type="InterPro" id="IPR032675">
    <property type="entry name" value="LRR_dom_sf"/>
</dbReference>
<keyword evidence="3" id="KW-0175">Coiled coil</keyword>
<dbReference type="Pfam" id="PF13855">
    <property type="entry name" value="LRR_8"/>
    <property type="match status" value="4"/>
</dbReference>
<dbReference type="SUPFAM" id="SSF52058">
    <property type="entry name" value="L domain-like"/>
    <property type="match status" value="2"/>
</dbReference>
<accession>A0ABM1M3G6</accession>
<feature type="coiled-coil region" evidence="3">
    <location>
        <begin position="668"/>
        <end position="695"/>
    </location>
</feature>
<evidence type="ECO:0000256" key="2">
    <source>
        <dbReference type="ARBA" id="ARBA00022737"/>
    </source>
</evidence>
<dbReference type="PANTHER" id="PTHR45712">
    <property type="entry name" value="AGAP008170-PA"/>
    <property type="match status" value="1"/>
</dbReference>
<dbReference type="InterPro" id="IPR001611">
    <property type="entry name" value="Leu-rich_rpt"/>
</dbReference>
<keyword evidence="4" id="KW-0732">Signal</keyword>
<name>A0ABM1M3G6_NICVS</name>
<gene>
    <name evidence="6" type="primary">LOC108557190</name>
</gene>
<keyword evidence="5" id="KW-1185">Reference proteome</keyword>
<organism evidence="5 6">
    <name type="scientific">Nicrophorus vespilloides</name>
    <name type="common">Boreal carrion beetle</name>
    <dbReference type="NCBI Taxonomy" id="110193"/>
    <lineage>
        <taxon>Eukaryota</taxon>
        <taxon>Metazoa</taxon>
        <taxon>Ecdysozoa</taxon>
        <taxon>Arthropoda</taxon>
        <taxon>Hexapoda</taxon>
        <taxon>Insecta</taxon>
        <taxon>Pterygota</taxon>
        <taxon>Neoptera</taxon>
        <taxon>Endopterygota</taxon>
        <taxon>Coleoptera</taxon>
        <taxon>Polyphaga</taxon>
        <taxon>Staphyliniformia</taxon>
        <taxon>Silphidae</taxon>
        <taxon>Nicrophorinae</taxon>
        <taxon>Nicrophorus</taxon>
    </lineage>
</organism>
<evidence type="ECO:0000313" key="5">
    <source>
        <dbReference type="Proteomes" id="UP000695000"/>
    </source>
</evidence>
<dbReference type="SMART" id="SM00369">
    <property type="entry name" value="LRR_TYP"/>
    <property type="match status" value="13"/>
</dbReference>
<feature type="chain" id="PRO_5046961301" evidence="4">
    <location>
        <begin position="24"/>
        <end position="723"/>
    </location>
</feature>
<reference evidence="6" key="1">
    <citation type="submission" date="2025-08" db="UniProtKB">
        <authorList>
            <consortium name="RefSeq"/>
        </authorList>
    </citation>
    <scope>IDENTIFICATION</scope>
    <source>
        <tissue evidence="6">Whole Larva</tissue>
    </source>
</reference>
<dbReference type="InterPro" id="IPR050333">
    <property type="entry name" value="SLRP"/>
</dbReference>
<keyword evidence="2" id="KW-0677">Repeat</keyword>
<keyword evidence="1" id="KW-0433">Leucine-rich repeat</keyword>
<dbReference type="PANTHER" id="PTHR45712:SF22">
    <property type="entry name" value="INSULIN-LIKE GROWTH FACTOR-BINDING PROTEIN COMPLEX ACID LABILE SUBUNIT"/>
    <property type="match status" value="1"/>
</dbReference>
<dbReference type="Gene3D" id="3.80.10.10">
    <property type="entry name" value="Ribonuclease Inhibitor"/>
    <property type="match status" value="4"/>
</dbReference>
<dbReference type="PROSITE" id="PS51450">
    <property type="entry name" value="LRR"/>
    <property type="match status" value="2"/>
</dbReference>
<proteinExistence type="predicted"/>
<protein>
    <submittedName>
        <fullName evidence="6">Leucine-rich repeat-containing protein 15-like</fullName>
    </submittedName>
</protein>